<dbReference type="PANTHER" id="PTHR42708:SF1">
    <property type="entry name" value="GLIDING MOTILITY PROTEIN MGLA"/>
    <property type="match status" value="1"/>
</dbReference>
<comment type="similarity">
    <text evidence="1">Belongs to the GPN-loop GTPase family.</text>
</comment>
<evidence type="ECO:0000313" key="5">
    <source>
        <dbReference type="EMBL" id="PRX46787.1"/>
    </source>
</evidence>
<dbReference type="GO" id="GO:0016787">
    <property type="term" value="F:hydrolase activity"/>
    <property type="evidence" value="ECO:0007669"/>
    <property type="project" value="UniProtKB-KW"/>
</dbReference>
<dbReference type="Gene3D" id="3.40.50.300">
    <property type="entry name" value="P-loop containing nucleotide triphosphate hydrolases"/>
    <property type="match status" value="1"/>
</dbReference>
<evidence type="ECO:0000313" key="6">
    <source>
        <dbReference type="Proteomes" id="UP000238312"/>
    </source>
</evidence>
<dbReference type="AlphaFoldDB" id="A0A2T0LSY9"/>
<evidence type="ECO:0000256" key="4">
    <source>
        <dbReference type="ARBA" id="ARBA00023134"/>
    </source>
</evidence>
<dbReference type="Pfam" id="PF03029">
    <property type="entry name" value="ATP_bind_1"/>
    <property type="match status" value="1"/>
</dbReference>
<dbReference type="InterPro" id="IPR052705">
    <property type="entry name" value="Gliding_Motility_GTPase"/>
</dbReference>
<evidence type="ECO:0000256" key="1">
    <source>
        <dbReference type="ARBA" id="ARBA00005290"/>
    </source>
</evidence>
<keyword evidence="4" id="KW-0342">GTP-binding</keyword>
<dbReference type="GO" id="GO:0005525">
    <property type="term" value="F:GTP binding"/>
    <property type="evidence" value="ECO:0007669"/>
    <property type="project" value="UniProtKB-KW"/>
</dbReference>
<keyword evidence="2" id="KW-0547">Nucleotide-binding</keyword>
<dbReference type="InterPro" id="IPR027417">
    <property type="entry name" value="P-loop_NTPase"/>
</dbReference>
<keyword evidence="3" id="KW-0378">Hydrolase</keyword>
<dbReference type="Proteomes" id="UP000238312">
    <property type="component" value="Unassembled WGS sequence"/>
</dbReference>
<proteinExistence type="inferred from homology"/>
<keyword evidence="5" id="KW-0675">Receptor</keyword>
<dbReference type="PANTHER" id="PTHR42708">
    <property type="entry name" value="ATP/GTP-BINDING PROTEIN-RELATED"/>
    <property type="match status" value="1"/>
</dbReference>
<evidence type="ECO:0000256" key="3">
    <source>
        <dbReference type="ARBA" id="ARBA00022801"/>
    </source>
</evidence>
<dbReference type="RefSeq" id="WP_106253037.1">
    <property type="nucleotide sequence ID" value="NZ_PVNG01000044.1"/>
</dbReference>
<name>A0A2T0LSY9_9ACTN</name>
<keyword evidence="6" id="KW-1185">Reference proteome</keyword>
<gene>
    <name evidence="5" type="ORF">B0I32_1444</name>
</gene>
<accession>A0A2T0LSY9</accession>
<protein>
    <submittedName>
        <fullName evidence="5">Signal recognition particle receptor subunit beta</fullName>
    </submittedName>
</protein>
<dbReference type="CDD" id="cd00882">
    <property type="entry name" value="Ras_like_GTPase"/>
    <property type="match status" value="1"/>
</dbReference>
<sequence length="200" mass="22064">MDSARWPDEDAYLRDTVQAAVKILVVGHFAVGKTTLIGTLSEIEPLRTEEAITTAGSDLDDLSGITDKNTTTVAMDFGRITLNPRLVLYLFGVPGQQRFQRLWHDMAYGALGALVIADTRRLAQSFPIMDMVEEQGLPYAVAINHFDGAPNFSQNDLRDALDLLDETPMVLCDARDRGSATSALIALVEYLYARMARELV</sequence>
<dbReference type="EMBL" id="PVNG01000044">
    <property type="protein sequence ID" value="PRX46787.1"/>
    <property type="molecule type" value="Genomic_DNA"/>
</dbReference>
<dbReference type="OrthoDB" id="4303541at2"/>
<organism evidence="5 6">
    <name type="scientific">Nonomuraea fuscirosea</name>
    <dbReference type="NCBI Taxonomy" id="1291556"/>
    <lineage>
        <taxon>Bacteria</taxon>
        <taxon>Bacillati</taxon>
        <taxon>Actinomycetota</taxon>
        <taxon>Actinomycetes</taxon>
        <taxon>Streptosporangiales</taxon>
        <taxon>Streptosporangiaceae</taxon>
        <taxon>Nonomuraea</taxon>
    </lineage>
</organism>
<comment type="caution">
    <text evidence="5">The sequence shown here is derived from an EMBL/GenBank/DDBJ whole genome shotgun (WGS) entry which is preliminary data.</text>
</comment>
<reference evidence="5 6" key="1">
    <citation type="submission" date="2018-03" db="EMBL/GenBank/DDBJ databases">
        <title>Genomic Encyclopedia of Type Strains, Phase III (KMG-III): the genomes of soil and plant-associated and newly described type strains.</title>
        <authorList>
            <person name="Whitman W."/>
        </authorList>
    </citation>
    <scope>NUCLEOTIDE SEQUENCE [LARGE SCALE GENOMIC DNA]</scope>
    <source>
        <strain evidence="5 6">CGMCC 4.7104</strain>
    </source>
</reference>
<dbReference type="SUPFAM" id="SSF52540">
    <property type="entry name" value="P-loop containing nucleoside triphosphate hydrolases"/>
    <property type="match status" value="1"/>
</dbReference>
<evidence type="ECO:0000256" key="2">
    <source>
        <dbReference type="ARBA" id="ARBA00022741"/>
    </source>
</evidence>
<dbReference type="InterPro" id="IPR004130">
    <property type="entry name" value="Gpn"/>
</dbReference>